<accession>A0ABS7EIS3</accession>
<comment type="similarity">
    <text evidence="1">Belongs to the outer membrane porin (Opr) (TC 1.B.25) family.</text>
</comment>
<dbReference type="RefSeq" id="WP_220104877.1">
    <property type="nucleotide sequence ID" value="NZ_JAHZSS010000020.1"/>
</dbReference>
<dbReference type="Gene3D" id="2.40.160.10">
    <property type="entry name" value="Porin"/>
    <property type="match status" value="1"/>
</dbReference>
<evidence type="ECO:0000313" key="5">
    <source>
        <dbReference type="Proteomes" id="UP001166251"/>
    </source>
</evidence>
<dbReference type="PANTHER" id="PTHR34596:SF2">
    <property type="entry name" value="CHITOPORIN"/>
    <property type="match status" value="1"/>
</dbReference>
<keyword evidence="3" id="KW-0732">Signal</keyword>
<organism evidence="4 5">
    <name type="scientific">Neiella holothuriorum</name>
    <dbReference type="NCBI Taxonomy" id="2870530"/>
    <lineage>
        <taxon>Bacteria</taxon>
        <taxon>Pseudomonadati</taxon>
        <taxon>Pseudomonadota</taxon>
        <taxon>Gammaproteobacteria</taxon>
        <taxon>Alteromonadales</taxon>
        <taxon>Echinimonadaceae</taxon>
        <taxon>Neiella</taxon>
    </lineage>
</organism>
<comment type="caution">
    <text evidence="4">The sequence shown here is derived from an EMBL/GenBank/DDBJ whole genome shotgun (WGS) entry which is preliminary data.</text>
</comment>
<sequence length="451" mass="51743">MTNLARADSRPSSALEDDFWQQIADKHSFAFQLAHMQRFRERKDETGASNDYHDDLNHGTSQLVMNFKSGWLHDYVGFNFSAFAAADVTSDDDLPRNIENEFAFAGNKWSRENTHSAENGASISRAVLKLRSAAHHVRLKAGIAPMNVPGIFGVNWSFQPGSYRGVQIKYTPQDWAVTYAWADQYKAPWYKQTQHFSKRNAWDETPAAGDNRIDFIHGVAVRYQPEAASYQLQFGYGRAKDYLQAYHFKWSWQLPVEDGLSLSYLFYGTDSDNDTGFDLYQGMAWQQGIRALLNVNRWTFRAELMNNKAEGLGTYLPRMTRGYANSQGSNEFWWDSRSDWNNDGETAVFAGVWYELPQQSGLWQLGASTAYGWGATRWVEQQQDHAASTGEESAWNLDLAYSVRHGMLHGLSMKLHYTHYRNHQDHLGSFYYANMFTSERDVKLTMTIPFT</sequence>
<dbReference type="EMBL" id="JAHZSS010000020">
    <property type="protein sequence ID" value="MBW8192253.1"/>
    <property type="molecule type" value="Genomic_DNA"/>
</dbReference>
<name>A0ABS7EIS3_9GAMM</name>
<reference evidence="4" key="1">
    <citation type="submission" date="2021-07" db="EMBL/GenBank/DDBJ databases">
        <title>Neiella marina sp. nov., isolated from the intestinal content of sea cucumber Apostichopus japonicus.</title>
        <authorList>
            <person name="Bai X."/>
        </authorList>
    </citation>
    <scope>NUCLEOTIDE SEQUENCE</scope>
    <source>
        <strain evidence="4">126</strain>
    </source>
</reference>
<dbReference type="InterPro" id="IPR005318">
    <property type="entry name" value="OM_porin_bac"/>
</dbReference>
<evidence type="ECO:0000256" key="3">
    <source>
        <dbReference type="ARBA" id="ARBA00022729"/>
    </source>
</evidence>
<protein>
    <submittedName>
        <fullName evidence="4">OprD family outer membrane porin</fullName>
    </submittedName>
</protein>
<evidence type="ECO:0000256" key="1">
    <source>
        <dbReference type="ARBA" id="ARBA00009075"/>
    </source>
</evidence>
<evidence type="ECO:0000313" key="4">
    <source>
        <dbReference type="EMBL" id="MBW8192253.1"/>
    </source>
</evidence>
<dbReference type="PANTHER" id="PTHR34596">
    <property type="entry name" value="CHITOPORIN"/>
    <property type="match status" value="1"/>
</dbReference>
<keyword evidence="2" id="KW-0813">Transport</keyword>
<keyword evidence="5" id="KW-1185">Reference proteome</keyword>
<dbReference type="Pfam" id="PF03573">
    <property type="entry name" value="OprD"/>
    <property type="match status" value="1"/>
</dbReference>
<evidence type="ECO:0000256" key="2">
    <source>
        <dbReference type="ARBA" id="ARBA00022448"/>
    </source>
</evidence>
<dbReference type="Proteomes" id="UP001166251">
    <property type="component" value="Unassembled WGS sequence"/>
</dbReference>
<proteinExistence type="inferred from homology"/>
<dbReference type="InterPro" id="IPR023614">
    <property type="entry name" value="Porin_dom_sf"/>
</dbReference>
<gene>
    <name evidence="4" type="ORF">K0504_14545</name>
</gene>